<feature type="binding site" evidence="2">
    <location>
        <position position="192"/>
    </location>
    <ligand>
        <name>S-adenosyl-L-methionine</name>
        <dbReference type="ChEBI" id="CHEBI:59789"/>
    </ligand>
</feature>
<sequence>MNSIYLCPVCQSPFKIHQESKGLHCENKHHFDKNVNGYWLFSQPKKPKADSRAVMRAKRYVLESGIYVPLAERMAKVIAELPQITSAQALSQLDYDCGDGYFLRTLNTILTDIKPELSLEQTGICEAENAIFAAAKAEASPTYIVSTLKRLPFVSESFDLVTVIDKQLKGKELTRVLKQGGVLLQVAAGPRHLWQIREFIYPDLSEKPVSENLPKELDLQHSERISLSVSVSGEQAIALLEMTPYAWRANDKVRNEIQRTQFDTLEIDFVINVMTRK</sequence>
<protein>
    <submittedName>
        <fullName evidence="5">Methyltransferase domain-containing protein</fullName>
    </submittedName>
</protein>
<gene>
    <name evidence="5" type="ORF">L2740_09690</name>
</gene>
<dbReference type="Proteomes" id="UP001139293">
    <property type="component" value="Unassembled WGS sequence"/>
</dbReference>
<dbReference type="GO" id="GO:0008757">
    <property type="term" value="F:S-adenosylmethionine-dependent methyltransferase activity"/>
    <property type="evidence" value="ECO:0007669"/>
    <property type="project" value="InterPro"/>
</dbReference>
<evidence type="ECO:0000259" key="4">
    <source>
        <dbReference type="Pfam" id="PF21302"/>
    </source>
</evidence>
<evidence type="ECO:0000313" key="6">
    <source>
        <dbReference type="Proteomes" id="UP001139293"/>
    </source>
</evidence>
<dbReference type="PANTHER" id="PTHR43460">
    <property type="entry name" value="METHYLTRANSFERASE"/>
    <property type="match status" value="1"/>
</dbReference>
<name>A0A9X2CHS6_9GAMM</name>
<dbReference type="PIRSF" id="PIRSF018249">
    <property type="entry name" value="MyrA_prd"/>
    <property type="match status" value="1"/>
</dbReference>
<feature type="binding site" evidence="1">
    <location>
        <position position="25"/>
    </location>
    <ligand>
        <name>Zn(2+)</name>
        <dbReference type="ChEBI" id="CHEBI:29105"/>
    </ligand>
</feature>
<dbReference type="EMBL" id="JAKILB010000005">
    <property type="protein sequence ID" value="MCL1138815.1"/>
    <property type="molecule type" value="Genomic_DNA"/>
</dbReference>
<keyword evidence="2" id="KW-0949">S-adenosyl-L-methionine</keyword>
<evidence type="ECO:0000256" key="2">
    <source>
        <dbReference type="PIRSR" id="PIRSR018249-2"/>
    </source>
</evidence>
<organism evidence="5 6">
    <name type="scientific">Shewanella pneumatophori</name>
    <dbReference type="NCBI Taxonomy" id="314092"/>
    <lineage>
        <taxon>Bacteria</taxon>
        <taxon>Pseudomonadati</taxon>
        <taxon>Pseudomonadota</taxon>
        <taxon>Gammaproteobacteria</taxon>
        <taxon>Alteromonadales</taxon>
        <taxon>Shewanellaceae</taxon>
        <taxon>Shewanella</taxon>
    </lineage>
</organism>
<dbReference type="PANTHER" id="PTHR43460:SF1">
    <property type="entry name" value="METHYLTRANSFERASE TYPE 11 DOMAIN-CONTAINING PROTEIN"/>
    <property type="match status" value="1"/>
</dbReference>
<reference evidence="5" key="1">
    <citation type="submission" date="2022-01" db="EMBL/GenBank/DDBJ databases">
        <title>Whole genome-based taxonomy of the Shewanellaceae.</title>
        <authorList>
            <person name="Martin-Rodriguez A.J."/>
        </authorList>
    </citation>
    <scope>NUCLEOTIDE SEQUENCE</scope>
    <source>
        <strain evidence="5">KCTC 23973</strain>
    </source>
</reference>
<evidence type="ECO:0000313" key="5">
    <source>
        <dbReference type="EMBL" id="MCL1138815.1"/>
    </source>
</evidence>
<feature type="binding site" evidence="1">
    <location>
        <position position="10"/>
    </location>
    <ligand>
        <name>Zn(2+)</name>
        <dbReference type="ChEBI" id="CHEBI:29105"/>
    </ligand>
</feature>
<dbReference type="InterPro" id="IPR048647">
    <property type="entry name" value="RlmA_N"/>
</dbReference>
<keyword evidence="5" id="KW-0808">Transferase</keyword>
<evidence type="ECO:0000256" key="1">
    <source>
        <dbReference type="PIRSR" id="PIRSR018249-1"/>
    </source>
</evidence>
<dbReference type="RefSeq" id="WP_248949938.1">
    <property type="nucleotide sequence ID" value="NZ_JAKILB010000005.1"/>
</dbReference>
<feature type="binding site" evidence="1">
    <location>
        <position position="7"/>
    </location>
    <ligand>
        <name>Zn(2+)</name>
        <dbReference type="ChEBI" id="CHEBI:29105"/>
    </ligand>
</feature>
<dbReference type="InterPro" id="IPR029063">
    <property type="entry name" value="SAM-dependent_MTases_sf"/>
</dbReference>
<feature type="binding site" evidence="1">
    <location>
        <position position="29"/>
    </location>
    <ligand>
        <name>Zn(2+)</name>
        <dbReference type="ChEBI" id="CHEBI:29105"/>
    </ligand>
</feature>
<dbReference type="Gene3D" id="3.40.50.150">
    <property type="entry name" value="Vaccinia Virus protein VP39"/>
    <property type="match status" value="1"/>
</dbReference>
<dbReference type="GO" id="GO:0032259">
    <property type="term" value="P:methylation"/>
    <property type="evidence" value="ECO:0007669"/>
    <property type="project" value="UniProtKB-KW"/>
</dbReference>
<feature type="binding site" evidence="2">
    <location>
        <position position="67"/>
    </location>
    <ligand>
        <name>S-adenosyl-L-methionine</name>
        <dbReference type="ChEBI" id="CHEBI:59789"/>
    </ligand>
</feature>
<dbReference type="InterPro" id="IPR013216">
    <property type="entry name" value="Methyltransf_11"/>
</dbReference>
<proteinExistence type="predicted"/>
<dbReference type="InterPro" id="IPR016718">
    <property type="entry name" value="rRNA_m1G-MeTrfase_A_prd"/>
</dbReference>
<evidence type="ECO:0000259" key="3">
    <source>
        <dbReference type="Pfam" id="PF08241"/>
    </source>
</evidence>
<dbReference type="GO" id="GO:0046872">
    <property type="term" value="F:metal ion binding"/>
    <property type="evidence" value="ECO:0007669"/>
    <property type="project" value="UniProtKB-KW"/>
</dbReference>
<keyword evidence="1" id="KW-0479">Metal-binding</keyword>
<accession>A0A9X2CHS6</accession>
<dbReference type="InterPro" id="IPR052939">
    <property type="entry name" value="23S_rRNA_MeTrnsfrase_RlmA"/>
</dbReference>
<dbReference type="Pfam" id="PF08241">
    <property type="entry name" value="Methyltransf_11"/>
    <property type="match status" value="1"/>
</dbReference>
<dbReference type="SUPFAM" id="SSF53335">
    <property type="entry name" value="S-adenosyl-L-methionine-dependent methyltransferases"/>
    <property type="match status" value="1"/>
</dbReference>
<comment type="caution">
    <text evidence="5">The sequence shown here is derived from an EMBL/GenBank/DDBJ whole genome shotgun (WGS) entry which is preliminary data.</text>
</comment>
<keyword evidence="1" id="KW-0862">Zinc</keyword>
<dbReference type="AlphaFoldDB" id="A0A9X2CHS6"/>
<keyword evidence="6" id="KW-1185">Reference proteome</keyword>
<feature type="domain" description="Methyltransferase type 11" evidence="3">
    <location>
        <begin position="93"/>
        <end position="184"/>
    </location>
</feature>
<feature type="domain" description="23S rRNA (guanine(745)-N(1))-methyltransferase N-terminal" evidence="4">
    <location>
        <begin position="5"/>
        <end position="38"/>
    </location>
</feature>
<keyword evidence="5" id="KW-0489">Methyltransferase</keyword>
<dbReference type="Pfam" id="PF21302">
    <property type="entry name" value="Zn_ribbon_RlmA"/>
    <property type="match status" value="1"/>
</dbReference>